<dbReference type="Proteomes" id="UP000233556">
    <property type="component" value="Unassembled WGS sequence"/>
</dbReference>
<sequence>MNPPPLFPLDFDKTSLFPTIAALAISNMKSSSQAVSSADVFYSKLQTMSVSILYRDIIQNSLYIVPASYFSLKPECGGVWENQFAH</sequence>
<dbReference type="EMBL" id="KZ505751">
    <property type="protein sequence ID" value="PKU45597.1"/>
    <property type="molecule type" value="Genomic_DNA"/>
</dbReference>
<proteinExistence type="predicted"/>
<protein>
    <submittedName>
        <fullName evidence="1">Uncharacterized protein</fullName>
    </submittedName>
</protein>
<reference evidence="2" key="1">
    <citation type="submission" date="2017-11" db="EMBL/GenBank/DDBJ databases">
        <authorList>
            <person name="Lima N.C."/>
            <person name="Parody-Merino A.M."/>
            <person name="Battley P.F."/>
            <person name="Fidler A.E."/>
            <person name="Prosdocimi F."/>
        </authorList>
    </citation>
    <scope>NUCLEOTIDE SEQUENCE [LARGE SCALE GENOMIC DNA]</scope>
</reference>
<accession>A0A2I0UHR4</accession>
<keyword evidence="2" id="KW-1185">Reference proteome</keyword>
<gene>
    <name evidence="1" type="ORF">llap_4082</name>
</gene>
<reference evidence="2" key="2">
    <citation type="submission" date="2017-12" db="EMBL/GenBank/DDBJ databases">
        <title>Genome sequence of the Bar-tailed Godwit (Limosa lapponica baueri).</title>
        <authorList>
            <person name="Lima N.C.B."/>
            <person name="Parody-Merino A.M."/>
            <person name="Battley P.F."/>
            <person name="Fidler A.E."/>
            <person name="Prosdocimi F."/>
        </authorList>
    </citation>
    <scope>NUCLEOTIDE SEQUENCE [LARGE SCALE GENOMIC DNA]</scope>
</reference>
<dbReference type="AlphaFoldDB" id="A0A2I0UHR4"/>
<evidence type="ECO:0000313" key="1">
    <source>
        <dbReference type="EMBL" id="PKU45597.1"/>
    </source>
</evidence>
<organism evidence="1 2">
    <name type="scientific">Limosa lapponica baueri</name>
    <dbReference type="NCBI Taxonomy" id="1758121"/>
    <lineage>
        <taxon>Eukaryota</taxon>
        <taxon>Metazoa</taxon>
        <taxon>Chordata</taxon>
        <taxon>Craniata</taxon>
        <taxon>Vertebrata</taxon>
        <taxon>Euteleostomi</taxon>
        <taxon>Archelosauria</taxon>
        <taxon>Archosauria</taxon>
        <taxon>Dinosauria</taxon>
        <taxon>Saurischia</taxon>
        <taxon>Theropoda</taxon>
        <taxon>Coelurosauria</taxon>
        <taxon>Aves</taxon>
        <taxon>Neognathae</taxon>
        <taxon>Neoaves</taxon>
        <taxon>Charadriiformes</taxon>
        <taxon>Scolopacidae</taxon>
        <taxon>Limosa</taxon>
    </lineage>
</organism>
<evidence type="ECO:0000313" key="2">
    <source>
        <dbReference type="Proteomes" id="UP000233556"/>
    </source>
</evidence>
<name>A0A2I0UHR4_LIMLA</name>